<dbReference type="AlphaFoldDB" id="A0A8J7A3X6"/>
<keyword evidence="2" id="KW-1185">Reference proteome</keyword>
<sequence>MIDLQPLDYLRCGYVFSAETCIDRAIAPFKLSSQLKLKLTELCVAIALNFPQAVC</sequence>
<proteinExistence type="predicted"/>
<protein>
    <submittedName>
        <fullName evidence="1">Uncharacterized protein</fullName>
    </submittedName>
</protein>
<name>A0A8J7A3X6_DESMC</name>
<evidence type="ECO:0000313" key="1">
    <source>
        <dbReference type="EMBL" id="MBE9020947.1"/>
    </source>
</evidence>
<reference evidence="1" key="1">
    <citation type="submission" date="2020-10" db="EMBL/GenBank/DDBJ databases">
        <authorList>
            <person name="Castelo-Branco R."/>
            <person name="Eusebio N."/>
            <person name="Adriana R."/>
            <person name="Vieira A."/>
            <person name="Brugerolle De Fraissinette N."/>
            <person name="Rezende De Castro R."/>
            <person name="Schneider M.P."/>
            <person name="Vasconcelos V."/>
            <person name="Leao P.N."/>
        </authorList>
    </citation>
    <scope>NUCLEOTIDE SEQUENCE</scope>
    <source>
        <strain evidence="1">LEGE 12446</strain>
    </source>
</reference>
<dbReference type="RefSeq" id="WP_193912695.1">
    <property type="nucleotide sequence ID" value="NZ_JADEXS020000001.1"/>
</dbReference>
<comment type="caution">
    <text evidence="1">The sequence shown here is derived from an EMBL/GenBank/DDBJ whole genome shotgun (WGS) entry which is preliminary data.</text>
</comment>
<accession>A0A8J7A3X6</accession>
<organism evidence="1 2">
    <name type="scientific">Desmonostoc muscorum LEGE 12446</name>
    <dbReference type="NCBI Taxonomy" id="1828758"/>
    <lineage>
        <taxon>Bacteria</taxon>
        <taxon>Bacillati</taxon>
        <taxon>Cyanobacteriota</taxon>
        <taxon>Cyanophyceae</taxon>
        <taxon>Nostocales</taxon>
        <taxon>Nostocaceae</taxon>
        <taxon>Desmonostoc</taxon>
    </lineage>
</organism>
<dbReference type="Proteomes" id="UP000622533">
    <property type="component" value="Unassembled WGS sequence"/>
</dbReference>
<gene>
    <name evidence="1" type="ORF">IQ276_00290</name>
</gene>
<evidence type="ECO:0000313" key="2">
    <source>
        <dbReference type="Proteomes" id="UP000622533"/>
    </source>
</evidence>
<dbReference type="EMBL" id="JADEXS010000002">
    <property type="protein sequence ID" value="MBE9020947.1"/>
    <property type="molecule type" value="Genomic_DNA"/>
</dbReference>